<dbReference type="Proteomes" id="UP000287969">
    <property type="component" value="Chromosome"/>
</dbReference>
<protein>
    <recommendedName>
        <fullName evidence="1">Neutral/alkaline non-lysosomal ceramidase N-terminal domain-containing protein</fullName>
    </recommendedName>
</protein>
<dbReference type="OrthoDB" id="622550at2"/>
<dbReference type="InterPro" id="IPR031329">
    <property type="entry name" value="NEUT/ALK_ceramidase_N"/>
</dbReference>
<dbReference type="Pfam" id="PF04734">
    <property type="entry name" value="Ceramidase_alk"/>
    <property type="match status" value="1"/>
</dbReference>
<proteinExistence type="predicted"/>
<accession>A0A410QGJ7</accession>
<sequence length="430" mass="49458">MYMIVGYSKVIITPNKPMTMSGYDNRHKMAKDVHDDLYARCLIIKINGDSVVMISLDLLGVDETLTNKIKDALINIDEKLTRKAIFVCATHTHSGPSNLFLNRDGYNIEYVDDIVSKCKLAFLDAEDDLKKSAVFFGYRNITGIGLKRNSPNIEKKNKYIKCYFLKIKRNGEDILLINFPCHMTVLDENNLYYSKDLIYGMELTFNDKGINKFLFMNGAAGDISTRYYKKESSFDEAERLGRSLAEQILDTDDEGLSEVYAEDIVAEEFALLLKYREALTEDEKKARVDALNKKLLLTDDYRQKRDIESSLMVLNRPNKKFEVIPDVIKLNGKYFKKIKIPLVIIGKLAYIGIPLEIYYSTGIKIQNIINKKFGVNHTFIFGYCGGYGGYMPPTKEFNQMTYEVVACPFERDSEDKLLEKLSEDRNEKMY</sequence>
<evidence type="ECO:0000313" key="3">
    <source>
        <dbReference type="Proteomes" id="UP000287969"/>
    </source>
</evidence>
<organism evidence="2 3">
    <name type="scientific">Acidilutibacter cellobiosedens</name>
    <dbReference type="NCBI Taxonomy" id="2507161"/>
    <lineage>
        <taxon>Bacteria</taxon>
        <taxon>Bacillati</taxon>
        <taxon>Bacillota</taxon>
        <taxon>Tissierellia</taxon>
        <taxon>Tissierellales</taxon>
        <taxon>Acidilutibacteraceae</taxon>
        <taxon>Acidilutibacter</taxon>
    </lineage>
</organism>
<feature type="domain" description="Neutral/alkaline non-lysosomal ceramidase N-terminal" evidence="1">
    <location>
        <begin position="6"/>
        <end position="196"/>
    </location>
</feature>
<reference evidence="3" key="1">
    <citation type="submission" date="2019-01" db="EMBL/GenBank/DDBJ databases">
        <title>Draft genomes of a novel of Sporanaerobacter strains.</title>
        <authorList>
            <person name="Ma S."/>
        </authorList>
    </citation>
    <scope>NUCLEOTIDE SEQUENCE [LARGE SCALE GENOMIC DNA]</scope>
    <source>
        <strain evidence="3">NJN-17</strain>
    </source>
</reference>
<dbReference type="KEGG" id="spoa:EQM13_16485"/>
<dbReference type="EMBL" id="CP035282">
    <property type="protein sequence ID" value="QAT63049.1"/>
    <property type="molecule type" value="Genomic_DNA"/>
</dbReference>
<gene>
    <name evidence="2" type="ORF">EQM13_16485</name>
</gene>
<name>A0A410QGJ7_9FIRM</name>
<evidence type="ECO:0000313" key="2">
    <source>
        <dbReference type="EMBL" id="QAT63049.1"/>
    </source>
</evidence>
<evidence type="ECO:0000259" key="1">
    <source>
        <dbReference type="Pfam" id="PF04734"/>
    </source>
</evidence>
<dbReference type="AlphaFoldDB" id="A0A410QGJ7"/>
<keyword evidence="3" id="KW-1185">Reference proteome</keyword>